<dbReference type="Proteomes" id="UP000775547">
    <property type="component" value="Unassembled WGS sequence"/>
</dbReference>
<protein>
    <recommendedName>
        <fullName evidence="4">Cytochrome b561 domain-containing protein</fullName>
    </recommendedName>
</protein>
<accession>A0A9P7G4Q8</accession>
<dbReference type="CDD" id="cd08760">
    <property type="entry name" value="Cyt_b561_FRRS1_like"/>
    <property type="match status" value="1"/>
</dbReference>
<reference evidence="2" key="2">
    <citation type="submission" date="2021-10" db="EMBL/GenBank/DDBJ databases">
        <title>Phylogenomics reveals ancestral predisposition of the termite-cultivated fungus Termitomyces towards a domesticated lifestyle.</title>
        <authorList>
            <person name="Auxier B."/>
            <person name="Grum-Grzhimaylo A."/>
            <person name="Cardenas M.E."/>
            <person name="Lodge J.D."/>
            <person name="Laessoe T."/>
            <person name="Pedersen O."/>
            <person name="Smith M.E."/>
            <person name="Kuyper T.W."/>
            <person name="Franco-Molano E.A."/>
            <person name="Baroni T.J."/>
            <person name="Aanen D.K."/>
        </authorList>
    </citation>
    <scope>NUCLEOTIDE SEQUENCE</scope>
    <source>
        <strain evidence="2">AP01</strain>
        <tissue evidence="2">Mycelium</tissue>
    </source>
</reference>
<evidence type="ECO:0000313" key="3">
    <source>
        <dbReference type="Proteomes" id="UP000775547"/>
    </source>
</evidence>
<gene>
    <name evidence="2" type="ORF">DXG03_002060</name>
</gene>
<evidence type="ECO:0000256" key="1">
    <source>
        <dbReference type="SAM" id="Phobius"/>
    </source>
</evidence>
<keyword evidence="1" id="KW-0472">Membrane</keyword>
<reference evidence="2" key="1">
    <citation type="submission" date="2020-07" db="EMBL/GenBank/DDBJ databases">
        <authorList>
            <person name="Nieuwenhuis M."/>
            <person name="Van De Peppel L.J.J."/>
        </authorList>
    </citation>
    <scope>NUCLEOTIDE SEQUENCE</scope>
    <source>
        <strain evidence="2">AP01</strain>
        <tissue evidence="2">Mycelium</tissue>
    </source>
</reference>
<dbReference type="Gene3D" id="1.20.120.1770">
    <property type="match status" value="1"/>
</dbReference>
<feature type="transmembrane region" description="Helical" evidence="1">
    <location>
        <begin position="99"/>
        <end position="124"/>
    </location>
</feature>
<keyword evidence="1" id="KW-1133">Transmembrane helix</keyword>
<evidence type="ECO:0000313" key="2">
    <source>
        <dbReference type="EMBL" id="KAG5642829.1"/>
    </source>
</evidence>
<proteinExistence type="predicted"/>
<sequence length="177" mass="18928">MLFPQLTGDSSSFGYTIPSNGDKQQFVIFAYGTTNPGSSDVNADLVQHFEYRTVYFDLTKNLTPATPATPATTSSGAKPTTSHAASSDDIPLLPYQRMIVAHAIFCVVGFLLFLPGGALLARYLRTYSPTWFTGHWAIQLVISGPTIVAGAALGVASVNKAGARHLDDSHKVNCPYS</sequence>
<dbReference type="AlphaFoldDB" id="A0A9P7G4Q8"/>
<dbReference type="EMBL" id="JABCKV010000153">
    <property type="protein sequence ID" value="KAG5642829.1"/>
    <property type="molecule type" value="Genomic_DNA"/>
</dbReference>
<name>A0A9P7G4Q8_9AGAR</name>
<dbReference type="OrthoDB" id="19261at2759"/>
<keyword evidence="3" id="KW-1185">Reference proteome</keyword>
<organism evidence="2 3">
    <name type="scientific">Asterophora parasitica</name>
    <dbReference type="NCBI Taxonomy" id="117018"/>
    <lineage>
        <taxon>Eukaryota</taxon>
        <taxon>Fungi</taxon>
        <taxon>Dikarya</taxon>
        <taxon>Basidiomycota</taxon>
        <taxon>Agaricomycotina</taxon>
        <taxon>Agaricomycetes</taxon>
        <taxon>Agaricomycetidae</taxon>
        <taxon>Agaricales</taxon>
        <taxon>Tricholomatineae</taxon>
        <taxon>Lyophyllaceae</taxon>
        <taxon>Asterophora</taxon>
    </lineage>
</organism>
<evidence type="ECO:0008006" key="4">
    <source>
        <dbReference type="Google" id="ProtNLM"/>
    </source>
</evidence>
<comment type="caution">
    <text evidence="2">The sequence shown here is derived from an EMBL/GenBank/DDBJ whole genome shotgun (WGS) entry which is preliminary data.</text>
</comment>
<keyword evidence="1" id="KW-0812">Transmembrane</keyword>
<dbReference type="PANTHER" id="PTHR47797">
    <property type="entry name" value="DEHYDROGENASE, PUTATIVE (AFU_ORTHOLOGUE AFUA_8G05805)-RELATED"/>
    <property type="match status" value="1"/>
</dbReference>
<feature type="transmembrane region" description="Helical" evidence="1">
    <location>
        <begin position="136"/>
        <end position="156"/>
    </location>
</feature>
<dbReference type="PANTHER" id="PTHR47797:SF3">
    <property type="entry name" value="CYTOCHROME B561 DOMAIN-CONTAINING PROTEIN"/>
    <property type="match status" value="1"/>
</dbReference>